<dbReference type="EMBL" id="JAWDGP010001203">
    <property type="protein sequence ID" value="KAK3793601.1"/>
    <property type="molecule type" value="Genomic_DNA"/>
</dbReference>
<dbReference type="AlphaFoldDB" id="A0AAE1AUG6"/>
<evidence type="ECO:0000313" key="1">
    <source>
        <dbReference type="EMBL" id="KAK3793601.1"/>
    </source>
</evidence>
<reference evidence="1" key="1">
    <citation type="journal article" date="2023" name="G3 (Bethesda)">
        <title>A reference genome for the long-term kleptoplast-retaining sea slug Elysia crispata morphotype clarki.</title>
        <authorList>
            <person name="Eastman K.E."/>
            <person name="Pendleton A.L."/>
            <person name="Shaikh M.A."/>
            <person name="Suttiyut T."/>
            <person name="Ogas R."/>
            <person name="Tomko P."/>
            <person name="Gavelis G."/>
            <person name="Widhalm J.R."/>
            <person name="Wisecaver J.H."/>
        </authorList>
    </citation>
    <scope>NUCLEOTIDE SEQUENCE</scope>
    <source>
        <strain evidence="1">ECLA1</strain>
    </source>
</reference>
<name>A0AAE1AUG6_9GAST</name>
<organism evidence="1 2">
    <name type="scientific">Elysia crispata</name>
    <name type="common">lettuce slug</name>
    <dbReference type="NCBI Taxonomy" id="231223"/>
    <lineage>
        <taxon>Eukaryota</taxon>
        <taxon>Metazoa</taxon>
        <taxon>Spiralia</taxon>
        <taxon>Lophotrochozoa</taxon>
        <taxon>Mollusca</taxon>
        <taxon>Gastropoda</taxon>
        <taxon>Heterobranchia</taxon>
        <taxon>Euthyneura</taxon>
        <taxon>Panpulmonata</taxon>
        <taxon>Sacoglossa</taxon>
        <taxon>Placobranchoidea</taxon>
        <taxon>Plakobranchidae</taxon>
        <taxon>Elysia</taxon>
    </lineage>
</organism>
<proteinExistence type="predicted"/>
<comment type="caution">
    <text evidence="1">The sequence shown here is derived from an EMBL/GenBank/DDBJ whole genome shotgun (WGS) entry which is preliminary data.</text>
</comment>
<keyword evidence="2" id="KW-1185">Reference proteome</keyword>
<evidence type="ECO:0000313" key="2">
    <source>
        <dbReference type="Proteomes" id="UP001283361"/>
    </source>
</evidence>
<gene>
    <name evidence="1" type="ORF">RRG08_019204</name>
</gene>
<dbReference type="Proteomes" id="UP001283361">
    <property type="component" value="Unassembled WGS sequence"/>
</dbReference>
<sequence>MAISTEENLVFVFSTFKTSNFNRIYLIWMRKLVAGLSRETVATLVTSGQREINQFYQVNVVTTEPVIRGLSKSAN</sequence>
<protein>
    <submittedName>
        <fullName evidence="1">Uncharacterized protein</fullName>
    </submittedName>
</protein>
<accession>A0AAE1AUG6</accession>